<proteinExistence type="predicted"/>
<gene>
    <name evidence="7" type="ORF">GCM10009763_09480</name>
</gene>
<dbReference type="InterPro" id="IPR011010">
    <property type="entry name" value="DNA_brk_join_enz"/>
</dbReference>
<dbReference type="PANTHER" id="PTHR30349:SF81">
    <property type="entry name" value="TYROSINE RECOMBINASE XERC"/>
    <property type="match status" value="1"/>
</dbReference>
<keyword evidence="2 4" id="KW-0238">DNA-binding</keyword>
<evidence type="ECO:0000256" key="1">
    <source>
        <dbReference type="ARBA" id="ARBA00022908"/>
    </source>
</evidence>
<organism evidence="7 8">
    <name type="scientific">Dermacoccus profundi</name>
    <dbReference type="NCBI Taxonomy" id="322602"/>
    <lineage>
        <taxon>Bacteria</taxon>
        <taxon>Bacillati</taxon>
        <taxon>Actinomycetota</taxon>
        <taxon>Actinomycetes</taxon>
        <taxon>Micrococcales</taxon>
        <taxon>Dermacoccaceae</taxon>
        <taxon>Dermacoccus</taxon>
    </lineage>
</organism>
<dbReference type="InterPro" id="IPR044068">
    <property type="entry name" value="CB"/>
</dbReference>
<dbReference type="InterPro" id="IPR013762">
    <property type="entry name" value="Integrase-like_cat_sf"/>
</dbReference>
<evidence type="ECO:0000313" key="7">
    <source>
        <dbReference type="EMBL" id="GAA1563069.1"/>
    </source>
</evidence>
<sequence>MQRQTSEPGLSLSEACELVDDWLVHLRGMGKSDGTLVAYRRGATQFLTFCAERGHDEPIRRRALSAWLAYLRDEKQMQGYTARSRLTAVRQFAKWLLDEGEIEFNPFTDMSQPAVDEKLVEPLTPEQIKAMLKACETPKGAPPERVYVDTRDMALVHVLAETGMRAGEVLALEVDDVHSRETSPFLVVQRSKNRRGRTVPISAQCAERLNRYARARRRRGHADSREFWLAARGGPLQYAGLYDALTKRADVAGIAGWHPHRMRHTAAHRWLAAGGSKGGLMSVAGWQSPQMLMRYTKAQAAARAAEEAKRLNLGEL</sequence>
<dbReference type="InterPro" id="IPR002104">
    <property type="entry name" value="Integrase_catalytic"/>
</dbReference>
<evidence type="ECO:0000256" key="2">
    <source>
        <dbReference type="ARBA" id="ARBA00023125"/>
    </source>
</evidence>
<accession>A0ABN2CRH2</accession>
<dbReference type="Pfam" id="PF00589">
    <property type="entry name" value="Phage_integrase"/>
    <property type="match status" value="1"/>
</dbReference>
<reference evidence="7 8" key="1">
    <citation type="journal article" date="2019" name="Int. J. Syst. Evol. Microbiol.">
        <title>The Global Catalogue of Microorganisms (GCM) 10K type strain sequencing project: providing services to taxonomists for standard genome sequencing and annotation.</title>
        <authorList>
            <consortium name="The Broad Institute Genomics Platform"/>
            <consortium name="The Broad Institute Genome Sequencing Center for Infectious Disease"/>
            <person name="Wu L."/>
            <person name="Ma J."/>
        </authorList>
    </citation>
    <scope>NUCLEOTIDE SEQUENCE [LARGE SCALE GENOMIC DNA]</scope>
    <source>
        <strain evidence="7 8">JCM 14589</strain>
    </source>
</reference>
<dbReference type="PROSITE" id="PS51898">
    <property type="entry name" value="TYR_RECOMBINASE"/>
    <property type="match status" value="1"/>
</dbReference>
<feature type="domain" description="Tyr recombinase" evidence="5">
    <location>
        <begin position="118"/>
        <end position="309"/>
    </location>
</feature>
<dbReference type="InterPro" id="IPR010998">
    <property type="entry name" value="Integrase_recombinase_N"/>
</dbReference>
<evidence type="ECO:0000256" key="4">
    <source>
        <dbReference type="PROSITE-ProRule" id="PRU01248"/>
    </source>
</evidence>
<keyword evidence="8" id="KW-1185">Reference proteome</keyword>
<dbReference type="CDD" id="cd00397">
    <property type="entry name" value="DNA_BRE_C"/>
    <property type="match status" value="1"/>
</dbReference>
<dbReference type="RefSeq" id="WP_147362608.1">
    <property type="nucleotide sequence ID" value="NZ_BAAANW010000007.1"/>
</dbReference>
<evidence type="ECO:0000313" key="8">
    <source>
        <dbReference type="Proteomes" id="UP001500350"/>
    </source>
</evidence>
<evidence type="ECO:0000259" key="6">
    <source>
        <dbReference type="PROSITE" id="PS51900"/>
    </source>
</evidence>
<evidence type="ECO:0000256" key="3">
    <source>
        <dbReference type="ARBA" id="ARBA00023172"/>
    </source>
</evidence>
<dbReference type="SUPFAM" id="SSF56349">
    <property type="entry name" value="DNA breaking-rejoining enzymes"/>
    <property type="match status" value="1"/>
</dbReference>
<keyword evidence="3" id="KW-0233">DNA recombination</keyword>
<comment type="caution">
    <text evidence="7">The sequence shown here is derived from an EMBL/GenBank/DDBJ whole genome shotgun (WGS) entry which is preliminary data.</text>
</comment>
<dbReference type="EMBL" id="BAAANW010000007">
    <property type="protein sequence ID" value="GAA1563069.1"/>
    <property type="molecule type" value="Genomic_DNA"/>
</dbReference>
<feature type="domain" description="Core-binding (CB)" evidence="6">
    <location>
        <begin position="13"/>
        <end position="97"/>
    </location>
</feature>
<dbReference type="Pfam" id="PF02899">
    <property type="entry name" value="Phage_int_SAM_1"/>
    <property type="match status" value="1"/>
</dbReference>
<dbReference type="Gene3D" id="1.10.150.130">
    <property type="match status" value="1"/>
</dbReference>
<dbReference type="Proteomes" id="UP001500350">
    <property type="component" value="Unassembled WGS sequence"/>
</dbReference>
<evidence type="ECO:0000259" key="5">
    <source>
        <dbReference type="PROSITE" id="PS51898"/>
    </source>
</evidence>
<protein>
    <submittedName>
        <fullName evidence="7">Tyrosine-type recombinase/integrase</fullName>
    </submittedName>
</protein>
<name>A0ABN2CRH2_9MICO</name>
<dbReference type="InterPro" id="IPR004107">
    <property type="entry name" value="Integrase_SAM-like_N"/>
</dbReference>
<dbReference type="InterPro" id="IPR050090">
    <property type="entry name" value="Tyrosine_recombinase_XerCD"/>
</dbReference>
<dbReference type="PROSITE" id="PS51900">
    <property type="entry name" value="CB"/>
    <property type="match status" value="1"/>
</dbReference>
<dbReference type="Gene3D" id="1.10.443.10">
    <property type="entry name" value="Intergrase catalytic core"/>
    <property type="match status" value="1"/>
</dbReference>
<dbReference type="PANTHER" id="PTHR30349">
    <property type="entry name" value="PHAGE INTEGRASE-RELATED"/>
    <property type="match status" value="1"/>
</dbReference>
<keyword evidence="1" id="KW-0229">DNA integration</keyword>